<dbReference type="EMBL" id="JBHLYR010000010">
    <property type="protein sequence ID" value="MFB9990849.1"/>
    <property type="molecule type" value="Genomic_DNA"/>
</dbReference>
<feature type="domain" description="HTH cro/C1-type" evidence="1">
    <location>
        <begin position="36"/>
        <end position="87"/>
    </location>
</feature>
<comment type="caution">
    <text evidence="2">The sequence shown here is derived from an EMBL/GenBank/DDBJ whole genome shotgun (WGS) entry which is preliminary data.</text>
</comment>
<reference evidence="2 3" key="1">
    <citation type="submission" date="2024-09" db="EMBL/GenBank/DDBJ databases">
        <authorList>
            <person name="Sun Q."/>
            <person name="Mori K."/>
        </authorList>
    </citation>
    <scope>NUCLEOTIDE SEQUENCE [LARGE SCALE GENOMIC DNA]</scope>
    <source>
        <strain evidence="2 3">JCM 13503</strain>
    </source>
</reference>
<dbReference type="RefSeq" id="WP_380005197.1">
    <property type="nucleotide sequence ID" value="NZ_JBHLYR010000010.1"/>
</dbReference>
<dbReference type="SUPFAM" id="SSF47413">
    <property type="entry name" value="lambda repressor-like DNA-binding domains"/>
    <property type="match status" value="1"/>
</dbReference>
<dbReference type="CDD" id="cd00093">
    <property type="entry name" value="HTH_XRE"/>
    <property type="match status" value="1"/>
</dbReference>
<dbReference type="InterPro" id="IPR010982">
    <property type="entry name" value="Lambda_DNA-bd_dom_sf"/>
</dbReference>
<evidence type="ECO:0000259" key="1">
    <source>
        <dbReference type="PROSITE" id="PS50943"/>
    </source>
</evidence>
<dbReference type="InterPro" id="IPR041413">
    <property type="entry name" value="MLTR_LBD"/>
</dbReference>
<evidence type="ECO:0000313" key="2">
    <source>
        <dbReference type="EMBL" id="MFB9990849.1"/>
    </source>
</evidence>
<accession>A0ABV6ATN4</accession>
<evidence type="ECO:0000313" key="3">
    <source>
        <dbReference type="Proteomes" id="UP001589733"/>
    </source>
</evidence>
<dbReference type="PANTHER" id="PTHR35010:SF2">
    <property type="entry name" value="BLL4672 PROTEIN"/>
    <property type="match status" value="1"/>
</dbReference>
<sequence length="289" mass="31556">MTDADLSAGISLAATLRVWRDRLTPAEAGLPAGRPRRALGLRREELAELAGVSVDYLVRLEQGRATAPSAPVVAALACVLKLTRTERDHLYSLAGLQPPADRMISDQISVGVQRLLTRLGDVSLAVFTADWRMVWWNHSWAALVGDPGSVAPEQRNFVHVRFPVAGLHGRIQGWPVHVRNPETTDRAVVADLRRASARYPEDTRLAELICRTLDGNPRFAQLWQAGAVGEHAEDRKTIEHPAVGEITVDCDVLSVGDTDLKIVALTAPLGSEDASKIELARLTTLTHSW</sequence>
<organism evidence="2 3">
    <name type="scientific">Deinococcus oregonensis</name>
    <dbReference type="NCBI Taxonomy" id="1805970"/>
    <lineage>
        <taxon>Bacteria</taxon>
        <taxon>Thermotogati</taxon>
        <taxon>Deinococcota</taxon>
        <taxon>Deinococci</taxon>
        <taxon>Deinococcales</taxon>
        <taxon>Deinococcaceae</taxon>
        <taxon>Deinococcus</taxon>
    </lineage>
</organism>
<dbReference type="InterPro" id="IPR001387">
    <property type="entry name" value="Cro/C1-type_HTH"/>
</dbReference>
<keyword evidence="3" id="KW-1185">Reference proteome</keyword>
<dbReference type="SMART" id="SM00530">
    <property type="entry name" value="HTH_XRE"/>
    <property type="match status" value="1"/>
</dbReference>
<protein>
    <submittedName>
        <fullName evidence="2">Helix-turn-helix transcriptional regulator</fullName>
    </submittedName>
</protein>
<name>A0ABV6ATN4_9DEIO</name>
<dbReference type="PANTHER" id="PTHR35010">
    <property type="entry name" value="BLL4672 PROTEIN-RELATED"/>
    <property type="match status" value="1"/>
</dbReference>
<dbReference type="Gene3D" id="1.10.260.40">
    <property type="entry name" value="lambda repressor-like DNA-binding domains"/>
    <property type="match status" value="1"/>
</dbReference>
<dbReference type="Proteomes" id="UP001589733">
    <property type="component" value="Unassembled WGS sequence"/>
</dbReference>
<dbReference type="Pfam" id="PF13560">
    <property type="entry name" value="HTH_31"/>
    <property type="match status" value="1"/>
</dbReference>
<dbReference type="Pfam" id="PF17765">
    <property type="entry name" value="MLTR_LBD"/>
    <property type="match status" value="1"/>
</dbReference>
<dbReference type="PROSITE" id="PS50943">
    <property type="entry name" value="HTH_CROC1"/>
    <property type="match status" value="1"/>
</dbReference>
<dbReference type="Gene3D" id="3.30.450.180">
    <property type="match status" value="1"/>
</dbReference>
<proteinExistence type="predicted"/>
<gene>
    <name evidence="2" type="ORF">ACFFLM_02465</name>
</gene>